<dbReference type="AlphaFoldDB" id="A0AAJ0MK91"/>
<dbReference type="GO" id="GO:0019894">
    <property type="term" value="F:kinesin binding"/>
    <property type="evidence" value="ECO:0007669"/>
    <property type="project" value="TreeGrafter"/>
</dbReference>
<evidence type="ECO:0000313" key="12">
    <source>
        <dbReference type="Proteomes" id="UP001275084"/>
    </source>
</evidence>
<evidence type="ECO:0000256" key="5">
    <source>
        <dbReference type="ARBA" id="ARBA00022737"/>
    </source>
</evidence>
<dbReference type="GO" id="GO:0007018">
    <property type="term" value="P:microtubule-based movement"/>
    <property type="evidence" value="ECO:0007669"/>
    <property type="project" value="TreeGrafter"/>
</dbReference>
<dbReference type="Pfam" id="PF13401">
    <property type="entry name" value="AAA_22"/>
    <property type="match status" value="1"/>
</dbReference>
<dbReference type="Gene3D" id="1.25.40.10">
    <property type="entry name" value="Tetratricopeptide repeat domain"/>
    <property type="match status" value="3"/>
</dbReference>
<feature type="domain" description="ORC1/DEAH AAA+ ATPase" evidence="10">
    <location>
        <begin position="325"/>
        <end position="416"/>
    </location>
</feature>
<keyword evidence="9" id="KW-0206">Cytoskeleton</keyword>
<keyword evidence="7" id="KW-0175">Coiled coil</keyword>
<dbReference type="PANTHER" id="PTHR45783:SF3">
    <property type="entry name" value="KINESIN LIGHT CHAIN"/>
    <property type="match status" value="1"/>
</dbReference>
<dbReference type="Pfam" id="PF13374">
    <property type="entry name" value="TPR_10"/>
    <property type="match status" value="3"/>
</dbReference>
<evidence type="ECO:0000313" key="11">
    <source>
        <dbReference type="EMBL" id="KAK3363512.1"/>
    </source>
</evidence>
<keyword evidence="3" id="KW-0963">Cytoplasm</keyword>
<feature type="non-terminal residue" evidence="11">
    <location>
        <position position="1"/>
    </location>
</feature>
<comment type="subcellular location">
    <subcellularLocation>
        <location evidence="1">Cytoplasm</location>
        <location evidence="1">Cytoskeleton</location>
    </subcellularLocation>
</comment>
<evidence type="ECO:0000256" key="8">
    <source>
        <dbReference type="ARBA" id="ARBA00023175"/>
    </source>
</evidence>
<gene>
    <name evidence="11" type="ORF">B0T25DRAFT_436789</name>
</gene>
<dbReference type="InterPro" id="IPR002151">
    <property type="entry name" value="Kinesin_light"/>
</dbReference>
<proteinExistence type="inferred from homology"/>
<reference evidence="11" key="2">
    <citation type="submission" date="2023-06" db="EMBL/GenBank/DDBJ databases">
        <authorList>
            <consortium name="Lawrence Berkeley National Laboratory"/>
            <person name="Haridas S."/>
            <person name="Hensen N."/>
            <person name="Bonometti L."/>
            <person name="Westerberg I."/>
            <person name="Brannstrom I.O."/>
            <person name="Guillou S."/>
            <person name="Cros-Aarteil S."/>
            <person name="Calhoun S."/>
            <person name="Kuo A."/>
            <person name="Mondo S."/>
            <person name="Pangilinan J."/>
            <person name="Riley R."/>
            <person name="Labutti K."/>
            <person name="Andreopoulos B."/>
            <person name="Lipzen A."/>
            <person name="Chen C."/>
            <person name="Yanf M."/>
            <person name="Daum C."/>
            <person name="Ng V."/>
            <person name="Clum A."/>
            <person name="Steindorff A."/>
            <person name="Ohm R."/>
            <person name="Martin F."/>
            <person name="Silar P."/>
            <person name="Natvig D."/>
            <person name="Lalanne C."/>
            <person name="Gautier V."/>
            <person name="Ament-Velasquez S.L."/>
            <person name="Kruys A."/>
            <person name="Hutchinson M.I."/>
            <person name="Powell A.J."/>
            <person name="Barry K."/>
            <person name="Miller A.N."/>
            <person name="Grigoriev I.V."/>
            <person name="Debuchy R."/>
            <person name="Gladieux P."/>
            <person name="Thoren M.H."/>
            <person name="Johannesson H."/>
        </authorList>
    </citation>
    <scope>NUCLEOTIDE SEQUENCE</scope>
    <source>
        <strain evidence="11">CBS 955.72</strain>
    </source>
</reference>
<keyword evidence="12" id="KW-1185">Reference proteome</keyword>
<name>A0AAJ0MK91_9PEZI</name>
<dbReference type="GO" id="GO:0005871">
    <property type="term" value="C:kinesin complex"/>
    <property type="evidence" value="ECO:0007669"/>
    <property type="project" value="InterPro"/>
</dbReference>
<comment type="caution">
    <text evidence="11">The sequence shown here is derived from an EMBL/GenBank/DDBJ whole genome shotgun (WGS) entry which is preliminary data.</text>
</comment>
<protein>
    <recommendedName>
        <fullName evidence="10">ORC1/DEAH AAA+ ATPase domain-containing protein</fullName>
    </recommendedName>
</protein>
<keyword evidence="6" id="KW-0802">TPR repeat</keyword>
<evidence type="ECO:0000256" key="3">
    <source>
        <dbReference type="ARBA" id="ARBA00022490"/>
    </source>
</evidence>
<dbReference type="EMBL" id="JAUIQD010000001">
    <property type="protein sequence ID" value="KAK3363512.1"/>
    <property type="molecule type" value="Genomic_DNA"/>
</dbReference>
<dbReference type="PANTHER" id="PTHR45783">
    <property type="entry name" value="KINESIN LIGHT CHAIN"/>
    <property type="match status" value="1"/>
</dbReference>
<sequence length="1176" mass="133602">DQYVMLDDNFYGITTLYAPPLEDHKVDVVAISGLGGHAFGSFKERDENYMWLRDALPFDLAGEDTYRPMARVMIYGYESAVAQSRSVQNLEDLATSFHNSIRALANAPTTMITLSKSKKEDDRQLVRAVYGIVFFGVPHDGMDTSSLIPMVGDGPNRSLVDSISRINSQILSIQQQEFHTALGSEGDSEIVCFYETVESPTAAQGADGKWSMTGPATTLVTTSSATHCRPWENGREHVCAIARTHSDMVKFGPEDHEYDKVRERLRGLAGRAWGGRRRIQNSSAKFLVPYRYNPDFVGRSEILKNLQQQLGCGRPQGAITSRPRVALHGLGGVGKTQIALAYVYWLQETCPEVSVFWVHASSAERFRQSYASIAQECQVPSYDDPKMDMLLLVKKWLERQDCGRWLMVIDNADDIQVFFGQPAEPTDNGTSSPDGNLGRYLPESTYSTILITTRNKQTGLKLTQGKGPIEIGKMDEDESSQLLRTALNGVSTTTAELSTLSSRLEHLPLALVQATAFMQENTISASDYLQILNKSDQNLVDLLSGEFETVGRDSGTPRAVAETWILSFEQIQQQDAFTGEILSLMSLFDRQAIPPKFLSYNKQQHAGEPMSEIQLTKALGILKAFSFITEDKDRNLDMHRLVQLVTRKWLVNRGTMQRFTGQALLAVSQAYPYGNYENRTVCGVYLPHAYAVLESEDTESKDERAARASLLHCVAGFFSYQGRWKEAEMLQVQVMEMRKKVLGDEHPDTMGSMSNLALTYQSQGRWKEAETLQVQVMEMRKKVLGDEHPDTMMSMNNLALTYQSQGRWKEAETLQVQVMEMWKKVLGDKHPDMMMSMNNLASTYQSQGRWKEAETLQVQVMEMWKKVLGDEHPDTMMSMNNLASTYQSQGRWKEAETLQVQVMEMWKKVLGDEHPDTMGSMNNLALTYWSQGRWKEAETLQVQVMEMRKKVLGDEHPDTMMSMNNLALTYQSQGRWKEAETLQVQVMEMRKKVLGDKHPDMIRSMNNLALTYWSQGRWKEAETLQVQVMEMRKKVLGDEHPDMIRSMNNLALTYQSQGRWKEAETLQVQVMEMRKKVLGDEHPDTMMSMSNLASTYQSQGRWKEAETLQVQVMEMRKKVLGDEHPDMIRSMNNLAYTWKSQGRFKDALTLLQNCLHLRQQILGPDHPDTISTRTTL</sequence>
<dbReference type="SMART" id="SM00028">
    <property type="entry name" value="TPR"/>
    <property type="match status" value="10"/>
</dbReference>
<reference evidence="11" key="1">
    <citation type="journal article" date="2023" name="Mol. Phylogenet. Evol.">
        <title>Genome-scale phylogeny and comparative genomics of the fungal order Sordariales.</title>
        <authorList>
            <person name="Hensen N."/>
            <person name="Bonometti L."/>
            <person name="Westerberg I."/>
            <person name="Brannstrom I.O."/>
            <person name="Guillou S."/>
            <person name="Cros-Aarteil S."/>
            <person name="Calhoun S."/>
            <person name="Haridas S."/>
            <person name="Kuo A."/>
            <person name="Mondo S."/>
            <person name="Pangilinan J."/>
            <person name="Riley R."/>
            <person name="LaButti K."/>
            <person name="Andreopoulos B."/>
            <person name="Lipzen A."/>
            <person name="Chen C."/>
            <person name="Yan M."/>
            <person name="Daum C."/>
            <person name="Ng V."/>
            <person name="Clum A."/>
            <person name="Steindorff A."/>
            <person name="Ohm R.A."/>
            <person name="Martin F."/>
            <person name="Silar P."/>
            <person name="Natvig D.O."/>
            <person name="Lalanne C."/>
            <person name="Gautier V."/>
            <person name="Ament-Velasquez S.L."/>
            <person name="Kruys A."/>
            <person name="Hutchinson M.I."/>
            <person name="Powell A.J."/>
            <person name="Barry K."/>
            <person name="Miller A.N."/>
            <person name="Grigoriev I.V."/>
            <person name="Debuchy R."/>
            <person name="Gladieux P."/>
            <person name="Hiltunen Thoren M."/>
            <person name="Johannesson H."/>
        </authorList>
    </citation>
    <scope>NUCLEOTIDE SEQUENCE</scope>
    <source>
        <strain evidence="11">CBS 955.72</strain>
    </source>
</reference>
<comment type="similarity">
    <text evidence="2">Belongs to the kinesin light chain family.</text>
</comment>
<dbReference type="Proteomes" id="UP001275084">
    <property type="component" value="Unassembled WGS sequence"/>
</dbReference>
<dbReference type="SUPFAM" id="SSF48452">
    <property type="entry name" value="TPR-like"/>
    <property type="match status" value="4"/>
</dbReference>
<dbReference type="Gene3D" id="3.40.50.300">
    <property type="entry name" value="P-loop containing nucleotide triphosphate hydrolases"/>
    <property type="match status" value="1"/>
</dbReference>
<evidence type="ECO:0000259" key="10">
    <source>
        <dbReference type="Pfam" id="PF13401"/>
    </source>
</evidence>
<dbReference type="InterPro" id="IPR011990">
    <property type="entry name" value="TPR-like_helical_dom_sf"/>
</dbReference>
<keyword evidence="5" id="KW-0677">Repeat</keyword>
<dbReference type="InterPro" id="IPR019734">
    <property type="entry name" value="TPR_rpt"/>
</dbReference>
<accession>A0AAJ0MK91</accession>
<evidence type="ECO:0000256" key="9">
    <source>
        <dbReference type="ARBA" id="ARBA00023212"/>
    </source>
</evidence>
<dbReference type="GO" id="GO:0005874">
    <property type="term" value="C:microtubule"/>
    <property type="evidence" value="ECO:0007669"/>
    <property type="project" value="UniProtKB-KW"/>
</dbReference>
<evidence type="ECO:0000256" key="2">
    <source>
        <dbReference type="ARBA" id="ARBA00009622"/>
    </source>
</evidence>
<dbReference type="GO" id="GO:0005737">
    <property type="term" value="C:cytoplasm"/>
    <property type="evidence" value="ECO:0007669"/>
    <property type="project" value="TreeGrafter"/>
</dbReference>
<keyword evidence="4" id="KW-0493">Microtubule</keyword>
<evidence type="ECO:0000256" key="4">
    <source>
        <dbReference type="ARBA" id="ARBA00022701"/>
    </source>
</evidence>
<keyword evidence="8" id="KW-0505">Motor protein</keyword>
<organism evidence="11 12">
    <name type="scientific">Lasiosphaeria hispida</name>
    <dbReference type="NCBI Taxonomy" id="260671"/>
    <lineage>
        <taxon>Eukaryota</taxon>
        <taxon>Fungi</taxon>
        <taxon>Dikarya</taxon>
        <taxon>Ascomycota</taxon>
        <taxon>Pezizomycotina</taxon>
        <taxon>Sordariomycetes</taxon>
        <taxon>Sordariomycetidae</taxon>
        <taxon>Sordariales</taxon>
        <taxon>Lasiosphaeriaceae</taxon>
        <taxon>Lasiosphaeria</taxon>
    </lineage>
</organism>
<dbReference type="SUPFAM" id="SSF52540">
    <property type="entry name" value="P-loop containing nucleoside triphosphate hydrolases"/>
    <property type="match status" value="1"/>
</dbReference>
<dbReference type="GO" id="GO:0016887">
    <property type="term" value="F:ATP hydrolysis activity"/>
    <property type="evidence" value="ECO:0007669"/>
    <property type="project" value="InterPro"/>
</dbReference>
<dbReference type="InterPro" id="IPR027417">
    <property type="entry name" value="P-loop_NTPase"/>
</dbReference>
<feature type="non-terminal residue" evidence="11">
    <location>
        <position position="1176"/>
    </location>
</feature>
<evidence type="ECO:0000256" key="7">
    <source>
        <dbReference type="ARBA" id="ARBA00023054"/>
    </source>
</evidence>
<evidence type="ECO:0000256" key="1">
    <source>
        <dbReference type="ARBA" id="ARBA00004245"/>
    </source>
</evidence>
<evidence type="ECO:0000256" key="6">
    <source>
        <dbReference type="ARBA" id="ARBA00022803"/>
    </source>
</evidence>
<dbReference type="Pfam" id="PF13424">
    <property type="entry name" value="TPR_12"/>
    <property type="match status" value="4"/>
</dbReference>
<dbReference type="InterPro" id="IPR049945">
    <property type="entry name" value="AAA_22"/>
</dbReference>